<accession>A0A3S1C811</accession>
<feature type="region of interest" description="Disordered" evidence="1">
    <location>
        <begin position="80"/>
        <end position="114"/>
    </location>
</feature>
<evidence type="ECO:0000256" key="2">
    <source>
        <dbReference type="SAM" id="Phobius"/>
    </source>
</evidence>
<dbReference type="EMBL" id="RQTK01000166">
    <property type="protein sequence ID" value="RUS85540.1"/>
    <property type="molecule type" value="Genomic_DNA"/>
</dbReference>
<proteinExistence type="predicted"/>
<name>A0A3S1C811_ELYCH</name>
<dbReference type="AlphaFoldDB" id="A0A3S1C811"/>
<evidence type="ECO:0000313" key="4">
    <source>
        <dbReference type="Proteomes" id="UP000271974"/>
    </source>
</evidence>
<feature type="transmembrane region" description="Helical" evidence="2">
    <location>
        <begin position="43"/>
        <end position="66"/>
    </location>
</feature>
<sequence length="131" mass="15264">MENEPEEWYQHNDHQSGKMNLQRLFWSFNTTQMSKHERETIRLWAKILPAIVLATLTVYFIGVVLYHRRRLHTFEELATTPSHHGPGLLETPTPWRNSGTAFQGRSSAKASLRSKTSEFKFNPVVESRSRP</sequence>
<evidence type="ECO:0000256" key="1">
    <source>
        <dbReference type="SAM" id="MobiDB-lite"/>
    </source>
</evidence>
<gene>
    <name evidence="3" type="ORF">EGW08_006683</name>
</gene>
<keyword evidence="2" id="KW-0472">Membrane</keyword>
<keyword evidence="4" id="KW-1185">Reference proteome</keyword>
<protein>
    <submittedName>
        <fullName evidence="3">Uncharacterized protein</fullName>
    </submittedName>
</protein>
<keyword evidence="2" id="KW-0812">Transmembrane</keyword>
<reference evidence="3 4" key="1">
    <citation type="submission" date="2019-01" db="EMBL/GenBank/DDBJ databases">
        <title>A draft genome assembly of the solar-powered sea slug Elysia chlorotica.</title>
        <authorList>
            <person name="Cai H."/>
            <person name="Li Q."/>
            <person name="Fang X."/>
            <person name="Li J."/>
            <person name="Curtis N.E."/>
            <person name="Altenburger A."/>
            <person name="Shibata T."/>
            <person name="Feng M."/>
            <person name="Maeda T."/>
            <person name="Schwartz J.A."/>
            <person name="Shigenobu S."/>
            <person name="Lundholm N."/>
            <person name="Nishiyama T."/>
            <person name="Yang H."/>
            <person name="Hasebe M."/>
            <person name="Li S."/>
            <person name="Pierce S.K."/>
            <person name="Wang J."/>
        </authorList>
    </citation>
    <scope>NUCLEOTIDE SEQUENCE [LARGE SCALE GENOMIC DNA]</scope>
    <source>
        <strain evidence="3">EC2010</strain>
        <tissue evidence="3">Whole organism of an adult</tissue>
    </source>
</reference>
<dbReference type="Proteomes" id="UP000271974">
    <property type="component" value="Unassembled WGS sequence"/>
</dbReference>
<feature type="compositionally biased region" description="Polar residues" evidence="1">
    <location>
        <begin position="94"/>
        <end position="109"/>
    </location>
</feature>
<keyword evidence="2" id="KW-1133">Transmembrane helix</keyword>
<comment type="caution">
    <text evidence="3">The sequence shown here is derived from an EMBL/GenBank/DDBJ whole genome shotgun (WGS) entry which is preliminary data.</text>
</comment>
<evidence type="ECO:0000313" key="3">
    <source>
        <dbReference type="EMBL" id="RUS85540.1"/>
    </source>
</evidence>
<organism evidence="3 4">
    <name type="scientific">Elysia chlorotica</name>
    <name type="common">Eastern emerald elysia</name>
    <name type="synonym">Sea slug</name>
    <dbReference type="NCBI Taxonomy" id="188477"/>
    <lineage>
        <taxon>Eukaryota</taxon>
        <taxon>Metazoa</taxon>
        <taxon>Spiralia</taxon>
        <taxon>Lophotrochozoa</taxon>
        <taxon>Mollusca</taxon>
        <taxon>Gastropoda</taxon>
        <taxon>Heterobranchia</taxon>
        <taxon>Euthyneura</taxon>
        <taxon>Panpulmonata</taxon>
        <taxon>Sacoglossa</taxon>
        <taxon>Placobranchoidea</taxon>
        <taxon>Plakobranchidae</taxon>
        <taxon>Elysia</taxon>
    </lineage>
</organism>